<dbReference type="Pfam" id="PF22763">
    <property type="entry name" value="NrS1-1_pol-like_HBD"/>
    <property type="match status" value="1"/>
</dbReference>
<evidence type="ECO:0000313" key="4">
    <source>
        <dbReference type="Proteomes" id="UP000509626"/>
    </source>
</evidence>
<name>A0A7D5LAL9_9EURY</name>
<gene>
    <name evidence="3" type="ORF">HUG12_09560</name>
</gene>
<feature type="compositionally biased region" description="Basic and acidic residues" evidence="1">
    <location>
        <begin position="28"/>
        <end position="38"/>
    </location>
</feature>
<feature type="domain" description="NrS-1 polymerase-like HBD" evidence="2">
    <location>
        <begin position="237"/>
        <end position="297"/>
    </location>
</feature>
<accession>A0A7D5LAL9</accession>
<sequence length="299" mass="33188">MTPPMYSITPKTVPATLKAQHQWVCWREESRDGQDKPAKVPINPGTGTYASVADPETWTTFAAAYTTYREDDTVAGVGFVFTPDDPYVGADLDDCRDPATGKLADWTRDIVQRLDSYTEASPSGTGVHVLVRGEFPDGKCRNGDVELYDRDRYFTVTGRHLSLTPPTVNDRTEPLSELHEEYLAADTGSGERELADGGAPEDAPLADADLLEYALNASNGEKFDRLWRGDTAGYASHSEADQALCNLLAFWTGGDAHQIERLFSKSGLIRDKWRDRPNYRKRTIETAISDCPAFYDPEH</sequence>
<dbReference type="AlphaFoldDB" id="A0A7D5LAL9"/>
<evidence type="ECO:0000259" key="2">
    <source>
        <dbReference type="Pfam" id="PF22763"/>
    </source>
</evidence>
<dbReference type="EMBL" id="CP058579">
    <property type="protein sequence ID" value="QLG61951.1"/>
    <property type="molecule type" value="Genomic_DNA"/>
</dbReference>
<reference evidence="3 4" key="1">
    <citation type="submission" date="2020-06" db="EMBL/GenBank/DDBJ databases">
        <title>NJ-3-1, isolated from saline soil.</title>
        <authorList>
            <person name="Cui H.L."/>
            <person name="Shi X."/>
        </authorList>
    </citation>
    <scope>NUCLEOTIDE SEQUENCE [LARGE SCALE GENOMIC DNA]</scope>
    <source>
        <strain evidence="3 4">NJ-3-1</strain>
    </source>
</reference>
<proteinExistence type="predicted"/>
<evidence type="ECO:0000313" key="3">
    <source>
        <dbReference type="EMBL" id="QLG61951.1"/>
    </source>
</evidence>
<feature type="region of interest" description="Disordered" evidence="1">
    <location>
        <begin position="28"/>
        <end position="48"/>
    </location>
</feature>
<keyword evidence="4" id="KW-1185">Reference proteome</keyword>
<dbReference type="Proteomes" id="UP000509626">
    <property type="component" value="Chromosome"/>
</dbReference>
<evidence type="ECO:0000256" key="1">
    <source>
        <dbReference type="SAM" id="MobiDB-lite"/>
    </source>
</evidence>
<dbReference type="KEGG" id="halu:HUG12_09560"/>
<organism evidence="3 4">
    <name type="scientific">Halorarum salinum</name>
    <dbReference type="NCBI Taxonomy" id="2743089"/>
    <lineage>
        <taxon>Archaea</taxon>
        <taxon>Methanobacteriati</taxon>
        <taxon>Methanobacteriota</taxon>
        <taxon>Stenosarchaea group</taxon>
        <taxon>Halobacteria</taxon>
        <taxon>Halobacteriales</taxon>
        <taxon>Haloferacaceae</taxon>
        <taxon>Halorarum</taxon>
    </lineage>
</organism>
<dbReference type="InterPro" id="IPR054468">
    <property type="entry name" value="NrSPol-like_HBD"/>
</dbReference>
<protein>
    <recommendedName>
        <fullName evidence="2">NrS-1 polymerase-like HBD domain-containing protein</fullName>
    </recommendedName>
</protein>